<dbReference type="STRING" id="990371.SAMN05421813_105134"/>
<keyword evidence="1" id="KW-1133">Transmembrane helix</keyword>
<dbReference type="AlphaFoldDB" id="A0A1G9Q5Z6"/>
<evidence type="ECO:0000313" key="3">
    <source>
        <dbReference type="Proteomes" id="UP000199226"/>
    </source>
</evidence>
<evidence type="ECO:0000256" key="1">
    <source>
        <dbReference type="SAM" id="Phobius"/>
    </source>
</evidence>
<evidence type="ECO:0000313" key="2">
    <source>
        <dbReference type="EMBL" id="SDM06389.1"/>
    </source>
</evidence>
<dbReference type="RefSeq" id="WP_090701533.1">
    <property type="nucleotide sequence ID" value="NZ_FNHH01000005.1"/>
</dbReference>
<keyword evidence="1" id="KW-0472">Membrane</keyword>
<feature type="transmembrane region" description="Helical" evidence="1">
    <location>
        <begin position="158"/>
        <end position="178"/>
    </location>
</feature>
<feature type="transmembrane region" description="Helical" evidence="1">
    <location>
        <begin position="69"/>
        <end position="88"/>
    </location>
</feature>
<keyword evidence="1" id="KW-0812">Transmembrane</keyword>
<protein>
    <submittedName>
        <fullName evidence="2">Uncharacterized protein</fullName>
    </submittedName>
</protein>
<gene>
    <name evidence="2" type="ORF">SAMN05421813_105134</name>
</gene>
<reference evidence="3" key="1">
    <citation type="submission" date="2016-10" db="EMBL/GenBank/DDBJ databases">
        <authorList>
            <person name="Varghese N."/>
            <person name="Submissions S."/>
        </authorList>
    </citation>
    <scope>NUCLEOTIDE SEQUENCE [LARGE SCALE GENOMIC DNA]</scope>
    <source>
        <strain evidence="3">DSM 24536</strain>
    </source>
</reference>
<feature type="transmembrane region" description="Helical" evidence="1">
    <location>
        <begin position="43"/>
        <end position="63"/>
    </location>
</feature>
<organism evidence="2 3">
    <name type="scientific">Daejeonella rubra</name>
    <dbReference type="NCBI Taxonomy" id="990371"/>
    <lineage>
        <taxon>Bacteria</taxon>
        <taxon>Pseudomonadati</taxon>
        <taxon>Bacteroidota</taxon>
        <taxon>Sphingobacteriia</taxon>
        <taxon>Sphingobacteriales</taxon>
        <taxon>Sphingobacteriaceae</taxon>
        <taxon>Daejeonella</taxon>
    </lineage>
</organism>
<accession>A0A1G9Q5Z6</accession>
<dbReference type="OrthoDB" id="982313at2"/>
<keyword evidence="3" id="KW-1185">Reference proteome</keyword>
<sequence length="205" mass="23483">MNAEQNWKQMNYLQDNDLSSLLNIPAIGGVHSNNPLKMIRRSFFYNMMWATFFNCLYLVLFFIIDFWQIKAGIIILLIVHIWGILSAFKQYKSINLSISADQSVLEVLKAQHNSVKLWTKTHLRMGLLIYPFSITGSFILGGALGSSKSIEAFMARPYMLLILIVLLVVFIPACHYLAKILVKHSFGKHLILLQKNIADLESEEF</sequence>
<dbReference type="Proteomes" id="UP000199226">
    <property type="component" value="Unassembled WGS sequence"/>
</dbReference>
<proteinExistence type="predicted"/>
<name>A0A1G9Q5Z6_9SPHI</name>
<dbReference type="EMBL" id="FNHH01000005">
    <property type="protein sequence ID" value="SDM06389.1"/>
    <property type="molecule type" value="Genomic_DNA"/>
</dbReference>
<feature type="transmembrane region" description="Helical" evidence="1">
    <location>
        <begin position="127"/>
        <end position="146"/>
    </location>
</feature>